<dbReference type="STRING" id="735.B0185_09860"/>
<keyword evidence="1" id="KW-0472">Membrane</keyword>
<evidence type="ECO:0000313" key="3">
    <source>
        <dbReference type="Proteomes" id="UP000253999"/>
    </source>
</evidence>
<evidence type="ECO:0000256" key="1">
    <source>
        <dbReference type="SAM" id="Phobius"/>
    </source>
</evidence>
<name>A0A369ZF38_HAEPH</name>
<sequence length="431" mass="49305">MLLTLIFSFLMVIVFLAVAFSFYNRENQLGKFGFRIMSSAPTILTSMGILGTFVGISYSLLEFNTNDLDKSIPISLDGMKIAFLTSAIGMTLSIFLKILMLILGKENEAEENQIIIDSIQKQTNSLNDNIPELLTKLVESSELQQKNMKLFERKLFKELRNFGTNITDITTQSVIDALESIVVNFNDSLAVQFGENFARLDESVKGMLKWQKGYKSLLDNLANNHELNARTLGESKDSMLSIDRSISNIPLLVKDFEKLIQFNQKQIGRIGEEMMTFTDIKDKALESFPEIERRFTNIANTIEQASQQFNDQLVQHTHNISANLTKIAQDLIIDVGTNNRAIIHSNEKYYQELMITTNKIQKVLKTFDEQLFKQLTEMQLSFKQSVEEMTQEQVSQFRHVMENLSKENQHFVDKLSESTFSGLFGKVFKKK</sequence>
<feature type="transmembrane region" description="Helical" evidence="1">
    <location>
        <begin position="6"/>
        <end position="23"/>
    </location>
</feature>
<reference evidence="2 3" key="1">
    <citation type="submission" date="2018-05" db="EMBL/GenBank/DDBJ databases">
        <title>Draft Genome Sequences for a Diverse set of 7 Haemophilus Species.</title>
        <authorList>
            <person name="Nichols M."/>
            <person name="Topaz N."/>
            <person name="Wang X."/>
            <person name="Wang X."/>
            <person name="Boxrud D."/>
        </authorList>
    </citation>
    <scope>NUCLEOTIDE SEQUENCE [LARGE SCALE GENOMIC DNA]</scope>
    <source>
        <strain evidence="2 3">C2010039593</strain>
    </source>
</reference>
<evidence type="ECO:0000313" key="2">
    <source>
        <dbReference type="EMBL" id="RDF05360.1"/>
    </source>
</evidence>
<feature type="transmembrane region" description="Helical" evidence="1">
    <location>
        <begin position="81"/>
        <end position="103"/>
    </location>
</feature>
<comment type="caution">
    <text evidence="2">The sequence shown here is derived from an EMBL/GenBank/DDBJ whole genome shotgun (WGS) entry which is preliminary data.</text>
</comment>
<keyword evidence="1" id="KW-0812">Transmembrane</keyword>
<dbReference type="EMBL" id="QEQD01000002">
    <property type="protein sequence ID" value="RDF05360.1"/>
    <property type="molecule type" value="Genomic_DNA"/>
</dbReference>
<dbReference type="Proteomes" id="UP000253999">
    <property type="component" value="Unassembled WGS sequence"/>
</dbReference>
<proteinExistence type="predicted"/>
<feature type="transmembrane region" description="Helical" evidence="1">
    <location>
        <begin position="43"/>
        <end position="61"/>
    </location>
</feature>
<dbReference type="RefSeq" id="WP_111312569.1">
    <property type="nucleotide sequence ID" value="NZ_QEQD01000002.1"/>
</dbReference>
<gene>
    <name evidence="2" type="ORF">DPV98_02910</name>
</gene>
<dbReference type="AlphaFoldDB" id="A0A369ZF38"/>
<organism evidence="2 3">
    <name type="scientific">Haemophilus parahaemolyticus</name>
    <dbReference type="NCBI Taxonomy" id="735"/>
    <lineage>
        <taxon>Bacteria</taxon>
        <taxon>Pseudomonadati</taxon>
        <taxon>Pseudomonadota</taxon>
        <taxon>Gammaproteobacteria</taxon>
        <taxon>Pasteurellales</taxon>
        <taxon>Pasteurellaceae</taxon>
        <taxon>Haemophilus</taxon>
    </lineage>
</organism>
<accession>A0A369ZF38</accession>
<keyword evidence="1" id="KW-1133">Transmembrane helix</keyword>
<protein>
    <recommendedName>
        <fullName evidence="4">MotA/TolQ/ExbB proton channel domain-containing protein</fullName>
    </recommendedName>
</protein>
<evidence type="ECO:0008006" key="4">
    <source>
        <dbReference type="Google" id="ProtNLM"/>
    </source>
</evidence>